<evidence type="ECO:0000313" key="11">
    <source>
        <dbReference type="EMBL" id="KAG0687406.1"/>
    </source>
</evidence>
<feature type="domain" description="GAT" evidence="10">
    <location>
        <begin position="187"/>
        <end position="315"/>
    </location>
</feature>
<comment type="function">
    <text evidence="5">May play a role in the regulation of membrane traffic through the trans-Golgi network.</text>
</comment>
<dbReference type="SMART" id="SM00288">
    <property type="entry name" value="VHS"/>
    <property type="match status" value="1"/>
</dbReference>
<keyword evidence="12" id="KW-1185">Reference proteome</keyword>
<gene>
    <name evidence="11" type="ORF">C6P40_002391</name>
</gene>
<evidence type="ECO:0000313" key="12">
    <source>
        <dbReference type="Proteomes" id="UP000697127"/>
    </source>
</evidence>
<evidence type="ECO:0000256" key="5">
    <source>
        <dbReference type="ARBA" id="ARBA00053552"/>
    </source>
</evidence>
<keyword evidence="6" id="KW-0175">Coiled coil</keyword>
<feature type="coiled-coil region" evidence="6">
    <location>
        <begin position="222"/>
        <end position="256"/>
    </location>
</feature>
<keyword evidence="4" id="KW-0333">Golgi apparatus</keyword>
<dbReference type="GO" id="GO:0043328">
    <property type="term" value="P:protein transport to vacuole involved in ubiquitin-dependent protein catabolic process via the multivesicular body sorting pathway"/>
    <property type="evidence" value="ECO:0007669"/>
    <property type="project" value="TreeGrafter"/>
</dbReference>
<dbReference type="AlphaFoldDB" id="A0A9P7BE08"/>
<dbReference type="SUPFAM" id="SSF89009">
    <property type="entry name" value="GAT-like domain"/>
    <property type="match status" value="1"/>
</dbReference>
<sequence>MLSKAKQSSAKNLSDIQNTSAYRACRPTLDEPNIALNLEICDLVNSKQASLPREACIAVVKLINSRDPQVSELALILLDYLVKNCGYPVHLQISRKEFLNELVKRFPERPPPAYSRVQRLILGTLAEWVQTLCKTSRYKEDLTYIKDMYRLLRSKGYDFPAVKKEDAAVLNPSDNLKSIEELQNEERIAQSAKLQELIRRGRPQDLKEANDLMKIMSGFKEDEAMEETKQKVYDDLEKLNRKIDILDEMLNNASNTGNLDNNNDTLHDLITTVKVAQPRVQKIIQEEEGSDDVNKLLSLNDKINNCLIKIAKLQGKDIGDDQFSSSKNPVASMNLIDFDDDEPTTNSNNSNSGSKPNTNDAINDLLGDLGGLSFDNSSSNNGNSNFGVGAINLLGTPEPQAVSSSTFPSKPLSNLDILSGFNSSTLSPGRPSIPLNQSQQQNAFPLAASTTSHTTTTTNQLDPFGFDFGSVSTPAPASTTSIMLFGDDKISVEYTINQKQPNFEATLYISNNTSNQLSNIQLSLAVTKSFELILQSPSSVTLSSFSKNGIKQAVTVKSKNGESFNTLKFKYKLAYQNNGVPAEQSGVATISF</sequence>
<dbReference type="InterPro" id="IPR013041">
    <property type="entry name" value="Clathrin_app_Ig-like_sf"/>
</dbReference>
<dbReference type="InterPro" id="IPR008153">
    <property type="entry name" value="GAE_dom"/>
</dbReference>
<dbReference type="Pfam" id="PF02883">
    <property type="entry name" value="Alpha_adaptinC2"/>
    <property type="match status" value="1"/>
</dbReference>
<dbReference type="InterPro" id="IPR008942">
    <property type="entry name" value="ENTH_VHS"/>
</dbReference>
<dbReference type="GO" id="GO:0006896">
    <property type="term" value="P:Golgi to vacuole transport"/>
    <property type="evidence" value="ECO:0007669"/>
    <property type="project" value="TreeGrafter"/>
</dbReference>
<dbReference type="InterPro" id="IPR008152">
    <property type="entry name" value="Clathrin_a/b/g-adaptin_app_Ig"/>
</dbReference>
<dbReference type="InterPro" id="IPR002014">
    <property type="entry name" value="VHS_dom"/>
</dbReference>
<reference evidence="11" key="1">
    <citation type="submission" date="2020-11" db="EMBL/GenBank/DDBJ databases">
        <title>Kefir isolates.</title>
        <authorList>
            <person name="Marcisauskas S."/>
            <person name="Kim Y."/>
            <person name="Blasche S."/>
        </authorList>
    </citation>
    <scope>NUCLEOTIDE SEQUENCE</scope>
    <source>
        <strain evidence="11">Olga-1</strain>
    </source>
</reference>
<evidence type="ECO:0000259" key="8">
    <source>
        <dbReference type="PROSITE" id="PS50179"/>
    </source>
</evidence>
<evidence type="ECO:0000256" key="4">
    <source>
        <dbReference type="ARBA" id="ARBA00023034"/>
    </source>
</evidence>
<feature type="compositionally biased region" description="Low complexity" evidence="7">
    <location>
        <begin position="344"/>
        <end position="364"/>
    </location>
</feature>
<dbReference type="GO" id="GO:0005829">
    <property type="term" value="C:cytosol"/>
    <property type="evidence" value="ECO:0007669"/>
    <property type="project" value="GOC"/>
</dbReference>
<dbReference type="InterPro" id="IPR052653">
    <property type="entry name" value="ARF-binding"/>
</dbReference>
<dbReference type="InterPro" id="IPR038425">
    <property type="entry name" value="GAT_sf"/>
</dbReference>
<keyword evidence="3" id="KW-0653">Protein transport</keyword>
<evidence type="ECO:0000256" key="1">
    <source>
        <dbReference type="ARBA" id="ARBA00004601"/>
    </source>
</evidence>
<evidence type="ECO:0000259" key="10">
    <source>
        <dbReference type="PROSITE" id="PS50909"/>
    </source>
</evidence>
<organism evidence="11 12">
    <name type="scientific">Pichia californica</name>
    <dbReference type="NCBI Taxonomy" id="460514"/>
    <lineage>
        <taxon>Eukaryota</taxon>
        <taxon>Fungi</taxon>
        <taxon>Dikarya</taxon>
        <taxon>Ascomycota</taxon>
        <taxon>Saccharomycotina</taxon>
        <taxon>Pichiomycetes</taxon>
        <taxon>Pichiales</taxon>
        <taxon>Pichiaceae</taxon>
        <taxon>Pichia</taxon>
    </lineage>
</organism>
<dbReference type="PANTHER" id="PTHR47180:SF1">
    <property type="entry name" value="ADP-RIBOSYLATION FACTOR-BINDING PROTEIN GGA1-RELATED"/>
    <property type="match status" value="1"/>
</dbReference>
<evidence type="ECO:0000256" key="3">
    <source>
        <dbReference type="ARBA" id="ARBA00022927"/>
    </source>
</evidence>
<dbReference type="GO" id="GO:0006895">
    <property type="term" value="P:Golgi to endosome transport"/>
    <property type="evidence" value="ECO:0007669"/>
    <property type="project" value="UniProtKB-ARBA"/>
</dbReference>
<dbReference type="Gene3D" id="1.20.58.160">
    <property type="match status" value="1"/>
</dbReference>
<name>A0A9P7BE08_9ASCO</name>
<feature type="domain" description="GAE" evidence="9">
    <location>
        <begin position="477"/>
        <end position="592"/>
    </location>
</feature>
<dbReference type="InterPro" id="IPR004152">
    <property type="entry name" value="GAT_dom"/>
</dbReference>
<dbReference type="FunFam" id="1.20.5.170:FF:000024">
    <property type="entry name" value="VHS domain-containing protein"/>
    <property type="match status" value="1"/>
</dbReference>
<protein>
    <recommendedName>
        <fullName evidence="13">VHS domain-containing protein</fullName>
    </recommendedName>
</protein>
<dbReference type="GO" id="GO:0005802">
    <property type="term" value="C:trans-Golgi network"/>
    <property type="evidence" value="ECO:0007669"/>
    <property type="project" value="UniProtKB-ARBA"/>
</dbReference>
<dbReference type="FunFam" id="1.25.40.90:FF:000008">
    <property type="entry name" value="VHS domain protein"/>
    <property type="match status" value="1"/>
</dbReference>
<dbReference type="CDD" id="cd16998">
    <property type="entry name" value="VHS_GGA_fungi"/>
    <property type="match status" value="1"/>
</dbReference>
<dbReference type="PROSITE" id="PS50179">
    <property type="entry name" value="VHS"/>
    <property type="match status" value="1"/>
</dbReference>
<evidence type="ECO:0000256" key="7">
    <source>
        <dbReference type="SAM" id="MobiDB-lite"/>
    </source>
</evidence>
<dbReference type="Proteomes" id="UP000697127">
    <property type="component" value="Unassembled WGS sequence"/>
</dbReference>
<comment type="subcellular location">
    <subcellularLocation>
        <location evidence="1">Golgi apparatus</location>
        <location evidence="1">trans-Golgi network</location>
    </subcellularLocation>
</comment>
<dbReference type="Gene3D" id="1.25.40.90">
    <property type="match status" value="1"/>
</dbReference>
<accession>A0A9P7BE08</accession>
<dbReference type="GO" id="GO:0035091">
    <property type="term" value="F:phosphatidylinositol binding"/>
    <property type="evidence" value="ECO:0007669"/>
    <property type="project" value="InterPro"/>
</dbReference>
<feature type="region of interest" description="Disordered" evidence="7">
    <location>
        <begin position="334"/>
        <end position="364"/>
    </location>
</feature>
<evidence type="ECO:0000259" key="9">
    <source>
        <dbReference type="PROSITE" id="PS50180"/>
    </source>
</evidence>
<proteinExistence type="predicted"/>
<dbReference type="PROSITE" id="PS50909">
    <property type="entry name" value="GAT"/>
    <property type="match status" value="1"/>
</dbReference>
<keyword evidence="2" id="KW-0813">Transport</keyword>
<evidence type="ECO:0008006" key="13">
    <source>
        <dbReference type="Google" id="ProtNLM"/>
    </source>
</evidence>
<dbReference type="Pfam" id="PF00790">
    <property type="entry name" value="VHS"/>
    <property type="match status" value="1"/>
</dbReference>
<dbReference type="Gene3D" id="2.60.40.1230">
    <property type="match status" value="1"/>
</dbReference>
<feature type="domain" description="VHS" evidence="8">
    <location>
        <begin position="24"/>
        <end position="160"/>
    </location>
</feature>
<evidence type="ECO:0000256" key="2">
    <source>
        <dbReference type="ARBA" id="ARBA00022448"/>
    </source>
</evidence>
<dbReference type="Gene3D" id="1.20.5.170">
    <property type="match status" value="1"/>
</dbReference>
<dbReference type="Pfam" id="PF03127">
    <property type="entry name" value="GAT"/>
    <property type="match status" value="1"/>
</dbReference>
<dbReference type="SUPFAM" id="SSF48464">
    <property type="entry name" value="ENTH/VHS domain"/>
    <property type="match status" value="1"/>
</dbReference>
<evidence type="ECO:0000256" key="6">
    <source>
        <dbReference type="SAM" id="Coils"/>
    </source>
</evidence>
<dbReference type="PANTHER" id="PTHR47180">
    <property type="entry name" value="ADP-RIBOSYLATION FACTOR-BINDING PROTEIN GGA1-RELATED"/>
    <property type="match status" value="1"/>
</dbReference>
<dbReference type="PROSITE" id="PS50180">
    <property type="entry name" value="GAE"/>
    <property type="match status" value="1"/>
</dbReference>
<comment type="caution">
    <text evidence="11">The sequence shown here is derived from an EMBL/GenBank/DDBJ whole genome shotgun (WGS) entry which is preliminary data.</text>
</comment>
<dbReference type="SMART" id="SM00809">
    <property type="entry name" value="Alpha_adaptinC2"/>
    <property type="match status" value="1"/>
</dbReference>
<dbReference type="SUPFAM" id="SSF49348">
    <property type="entry name" value="Clathrin adaptor appendage domain"/>
    <property type="match status" value="1"/>
</dbReference>
<dbReference type="GO" id="GO:0043130">
    <property type="term" value="F:ubiquitin binding"/>
    <property type="evidence" value="ECO:0007669"/>
    <property type="project" value="InterPro"/>
</dbReference>
<dbReference type="EMBL" id="PUHW01000266">
    <property type="protein sequence ID" value="KAG0687406.1"/>
    <property type="molecule type" value="Genomic_DNA"/>
</dbReference>